<gene>
    <name evidence="5" type="primary">rlmH</name>
    <name evidence="6" type="ORF">QLQ80_01610</name>
</gene>
<dbReference type="InterPro" id="IPR029028">
    <property type="entry name" value="Alpha/beta_knot_MTases"/>
</dbReference>
<dbReference type="PIRSF" id="PIRSF004505">
    <property type="entry name" value="MT_bac"/>
    <property type="match status" value="1"/>
</dbReference>
<protein>
    <recommendedName>
        <fullName evidence="5">Ribosomal RNA large subunit methyltransferase H</fullName>
        <ecNumber evidence="5">2.1.1.177</ecNumber>
    </recommendedName>
    <alternativeName>
        <fullName evidence="5">23S rRNA (pseudouridine1915-N3)-methyltransferase</fullName>
    </alternativeName>
    <alternativeName>
        <fullName evidence="5">23S rRNA m3Psi1915 methyltransferase</fullName>
    </alternativeName>
    <alternativeName>
        <fullName evidence="5">rRNA (pseudouridine-N3-)-methyltransferase RlmH</fullName>
    </alternativeName>
</protein>
<dbReference type="Pfam" id="PF02590">
    <property type="entry name" value="SPOUT_MTase"/>
    <property type="match status" value="1"/>
</dbReference>
<name>A0AAJ1PS58_9MOLU</name>
<dbReference type="InterPro" id="IPR003742">
    <property type="entry name" value="RlmH-like"/>
</dbReference>
<accession>A0AAJ1PS58</accession>
<organism evidence="6 7">
    <name type="scientific">Mycoplasma phocimorsus</name>
    <dbReference type="NCBI Taxonomy" id="3045839"/>
    <lineage>
        <taxon>Bacteria</taxon>
        <taxon>Bacillati</taxon>
        <taxon>Mycoplasmatota</taxon>
        <taxon>Mollicutes</taxon>
        <taxon>Mycoplasmataceae</taxon>
        <taxon>Mycoplasma</taxon>
    </lineage>
</organism>
<dbReference type="GO" id="GO:0070038">
    <property type="term" value="F:rRNA (pseudouridine-N3-)-methyltransferase activity"/>
    <property type="evidence" value="ECO:0007669"/>
    <property type="project" value="UniProtKB-UniRule"/>
</dbReference>
<feature type="binding site" evidence="5">
    <location>
        <position position="68"/>
    </location>
    <ligand>
        <name>S-adenosyl-L-methionine</name>
        <dbReference type="ChEBI" id="CHEBI:59789"/>
    </ligand>
</feature>
<keyword evidence="7" id="KW-1185">Reference proteome</keyword>
<comment type="similarity">
    <text evidence="4 5">Belongs to the RNA methyltransferase RlmH family.</text>
</comment>
<dbReference type="EC" id="2.1.1.177" evidence="5"/>
<evidence type="ECO:0000313" key="7">
    <source>
        <dbReference type="Proteomes" id="UP001224428"/>
    </source>
</evidence>
<comment type="caution">
    <text evidence="6">The sequence shown here is derived from an EMBL/GenBank/DDBJ whole genome shotgun (WGS) entry which is preliminary data.</text>
</comment>
<evidence type="ECO:0000256" key="5">
    <source>
        <dbReference type="HAMAP-Rule" id="MF_00658"/>
    </source>
</evidence>
<comment type="catalytic activity">
    <reaction evidence="5">
        <text>pseudouridine(1915) in 23S rRNA + S-adenosyl-L-methionine = N(3)-methylpseudouridine(1915) in 23S rRNA + S-adenosyl-L-homocysteine + H(+)</text>
        <dbReference type="Rhea" id="RHEA:42752"/>
        <dbReference type="Rhea" id="RHEA-COMP:10221"/>
        <dbReference type="Rhea" id="RHEA-COMP:10222"/>
        <dbReference type="ChEBI" id="CHEBI:15378"/>
        <dbReference type="ChEBI" id="CHEBI:57856"/>
        <dbReference type="ChEBI" id="CHEBI:59789"/>
        <dbReference type="ChEBI" id="CHEBI:65314"/>
        <dbReference type="ChEBI" id="CHEBI:74486"/>
        <dbReference type="EC" id="2.1.1.177"/>
    </reaction>
</comment>
<evidence type="ECO:0000313" key="6">
    <source>
        <dbReference type="EMBL" id="MDJ1645783.1"/>
    </source>
</evidence>
<comment type="function">
    <text evidence="5">Specifically methylates the pseudouridine at position 1915 (m3Psi1915) in 23S rRNA.</text>
</comment>
<keyword evidence="2 5" id="KW-0808">Transferase</keyword>
<dbReference type="InterPro" id="IPR029026">
    <property type="entry name" value="tRNA_m1G_MTases_N"/>
</dbReference>
<dbReference type="EMBL" id="JASDDP010000016">
    <property type="protein sequence ID" value="MDJ1645783.1"/>
    <property type="molecule type" value="Genomic_DNA"/>
</dbReference>
<keyword evidence="5" id="KW-0698">rRNA processing</keyword>
<dbReference type="CDD" id="cd18081">
    <property type="entry name" value="RlmH-like"/>
    <property type="match status" value="1"/>
</dbReference>
<reference evidence="6" key="1">
    <citation type="submission" date="2023-05" db="EMBL/GenBank/DDBJ databases">
        <title>Mycoplasma phocimorsus sp. nov., isolated from Scandinavian patients with seal finger or septic arthritis after contact with seals.</title>
        <authorList>
            <person name="Skafte-Holm A."/>
            <person name="Pedersen T.R."/>
            <person name="Froelund M."/>
            <person name="Stegger M."/>
            <person name="Qvortrup K."/>
            <person name="Michaels D.L."/>
            <person name="Brown D.R."/>
            <person name="Jensen J.S."/>
        </authorList>
    </citation>
    <scope>NUCLEOTIDE SEQUENCE</scope>
    <source>
        <strain evidence="6">M5725</strain>
    </source>
</reference>
<keyword evidence="1 5" id="KW-0489">Methyltransferase</keyword>
<dbReference type="PANTHER" id="PTHR33603">
    <property type="entry name" value="METHYLTRANSFERASE"/>
    <property type="match status" value="1"/>
</dbReference>
<comment type="subunit">
    <text evidence="5">Homodimer.</text>
</comment>
<keyword evidence="5" id="KW-0963">Cytoplasm</keyword>
<evidence type="ECO:0000256" key="2">
    <source>
        <dbReference type="ARBA" id="ARBA00022679"/>
    </source>
</evidence>
<dbReference type="HAMAP" id="MF_00658">
    <property type="entry name" value="23SrRNA_methyltr_H"/>
    <property type="match status" value="1"/>
</dbReference>
<dbReference type="Gene3D" id="3.40.1280.10">
    <property type="match status" value="1"/>
</dbReference>
<comment type="subcellular location">
    <subcellularLocation>
        <location evidence="5">Cytoplasm</location>
    </subcellularLocation>
</comment>
<feature type="binding site" evidence="5">
    <location>
        <begin position="112"/>
        <end position="117"/>
    </location>
    <ligand>
        <name>S-adenosyl-L-methionine</name>
        <dbReference type="ChEBI" id="CHEBI:59789"/>
    </ligand>
</feature>
<dbReference type="SUPFAM" id="SSF75217">
    <property type="entry name" value="alpha/beta knot"/>
    <property type="match status" value="1"/>
</dbReference>
<feature type="binding site" evidence="5">
    <location>
        <position position="94"/>
    </location>
    <ligand>
        <name>S-adenosyl-L-methionine</name>
        <dbReference type="ChEBI" id="CHEBI:59789"/>
    </ligand>
</feature>
<dbReference type="AlphaFoldDB" id="A0AAJ1PS58"/>
<evidence type="ECO:0000256" key="3">
    <source>
        <dbReference type="ARBA" id="ARBA00022691"/>
    </source>
</evidence>
<dbReference type="PANTHER" id="PTHR33603:SF1">
    <property type="entry name" value="RIBOSOMAL RNA LARGE SUBUNIT METHYLTRANSFERASE H"/>
    <property type="match status" value="1"/>
</dbReference>
<sequence length="144" mass="16835">MTINIICFGKLSSEWQNIFNQYARKIHNVDINVIELKEIIVKNIEHKKDEETKLLISKLPKNCKNYLLDIQGESIDSIKFSNKISYSNINFIIGGSNGVNKNLFKNVELISFSKLTFPHELFRVMLIEQIYRGIKIKENSNYHK</sequence>
<evidence type="ECO:0000256" key="1">
    <source>
        <dbReference type="ARBA" id="ARBA00022603"/>
    </source>
</evidence>
<keyword evidence="3 5" id="KW-0949">S-adenosyl-L-methionine</keyword>
<dbReference type="Proteomes" id="UP001224428">
    <property type="component" value="Unassembled WGS sequence"/>
</dbReference>
<proteinExistence type="inferred from homology"/>
<evidence type="ECO:0000256" key="4">
    <source>
        <dbReference type="ARBA" id="ARBA00038303"/>
    </source>
</evidence>
<dbReference type="GO" id="GO:0005737">
    <property type="term" value="C:cytoplasm"/>
    <property type="evidence" value="ECO:0007669"/>
    <property type="project" value="UniProtKB-SubCell"/>
</dbReference>
<dbReference type="RefSeq" id="WP_283823631.1">
    <property type="nucleotide sequence ID" value="NZ_JASDAY010000022.1"/>
</dbReference>